<evidence type="ECO:0000313" key="3">
    <source>
        <dbReference type="Proteomes" id="UP000265443"/>
    </source>
</evidence>
<gene>
    <name evidence="2" type="ORF">Mhypo_03451</name>
</gene>
<proteinExistence type="predicted"/>
<sequence>MGSRSVTAGLPSVRVPVLSKTTVSMAAVASSAVAFLNSTPSRAATPTPTVIAVGVARASASGQAITTAETATVRAKTSPCAPRKYQKRKVSTPEPSAMNTRYFPARSARRCAGALEAWALRTICTMRESAVSAPTAVALKVKAPVWFTVPPTTFAPGVLAAGIGSPVIMLSST</sequence>
<protein>
    <submittedName>
        <fullName evidence="2">Uncharacterized protein</fullName>
    </submittedName>
</protein>
<comment type="caution">
    <text evidence="2">The sequence shown here is derived from an EMBL/GenBank/DDBJ whole genome shotgun (WGS) entry which is preliminary data.</text>
</comment>
<name>A0ABX9MHQ5_9DEIN</name>
<dbReference type="Proteomes" id="UP000265443">
    <property type="component" value="Unassembled WGS sequence"/>
</dbReference>
<reference evidence="2 3" key="1">
    <citation type="submission" date="2018-08" db="EMBL/GenBank/DDBJ databases">
        <title>Meiothermus hypogaeus DSM 23238 genome sequencing project.</title>
        <authorList>
            <person name="Da Costa M.S."/>
            <person name="Albuquerque L."/>
            <person name="Raposo P."/>
            <person name="Froufe H.J.C."/>
            <person name="Barroso C.S."/>
            <person name="Egas C."/>
        </authorList>
    </citation>
    <scope>NUCLEOTIDE SEQUENCE [LARGE SCALE GENOMIC DNA]</scope>
    <source>
        <strain evidence="2 3">DSM 23238</strain>
    </source>
</reference>
<accession>A0ABX9MHQ5</accession>
<evidence type="ECO:0000313" key="2">
    <source>
        <dbReference type="EMBL" id="RIH74245.1"/>
    </source>
</evidence>
<evidence type="ECO:0000256" key="1">
    <source>
        <dbReference type="SAM" id="SignalP"/>
    </source>
</evidence>
<organism evidence="2 3">
    <name type="scientific">Meiothermus hypogaeus</name>
    <dbReference type="NCBI Taxonomy" id="884155"/>
    <lineage>
        <taxon>Bacteria</taxon>
        <taxon>Thermotogati</taxon>
        <taxon>Deinococcota</taxon>
        <taxon>Deinococci</taxon>
        <taxon>Thermales</taxon>
        <taxon>Thermaceae</taxon>
        <taxon>Meiothermus</taxon>
    </lineage>
</organism>
<keyword evidence="1" id="KW-0732">Signal</keyword>
<keyword evidence="3" id="KW-1185">Reference proteome</keyword>
<feature type="signal peptide" evidence="1">
    <location>
        <begin position="1"/>
        <end position="43"/>
    </location>
</feature>
<feature type="chain" id="PRO_5045541695" evidence="1">
    <location>
        <begin position="44"/>
        <end position="173"/>
    </location>
</feature>
<dbReference type="EMBL" id="QWKY01000142">
    <property type="protein sequence ID" value="RIH74245.1"/>
    <property type="molecule type" value="Genomic_DNA"/>
</dbReference>